<keyword evidence="2" id="KW-1185">Reference proteome</keyword>
<accession>A0ABQ6KV95</accession>
<evidence type="ECO:0000313" key="1">
    <source>
        <dbReference type="EMBL" id="GMG46436.1"/>
    </source>
</evidence>
<protein>
    <submittedName>
        <fullName evidence="1">Unnamed protein product</fullName>
    </submittedName>
</protein>
<organism evidence="1 2">
    <name type="scientific">Aspergillus oryzae var. brunneus</name>
    <dbReference type="NCBI Taxonomy" id="332754"/>
    <lineage>
        <taxon>Eukaryota</taxon>
        <taxon>Fungi</taxon>
        <taxon>Dikarya</taxon>
        <taxon>Ascomycota</taxon>
        <taxon>Pezizomycotina</taxon>
        <taxon>Eurotiomycetes</taxon>
        <taxon>Eurotiomycetidae</taxon>
        <taxon>Eurotiales</taxon>
        <taxon>Aspergillaceae</taxon>
        <taxon>Aspergillus</taxon>
        <taxon>Aspergillus subgen. Circumdati</taxon>
    </lineage>
</organism>
<evidence type="ECO:0000313" key="2">
    <source>
        <dbReference type="Proteomes" id="UP001165189"/>
    </source>
</evidence>
<dbReference type="EMBL" id="BSYB01000019">
    <property type="protein sequence ID" value="GMG46436.1"/>
    <property type="molecule type" value="Genomic_DNA"/>
</dbReference>
<proteinExistence type="predicted"/>
<comment type="caution">
    <text evidence="1">The sequence shown here is derived from an EMBL/GenBank/DDBJ whole genome shotgun (WGS) entry which is preliminary data.</text>
</comment>
<name>A0ABQ6KV95_ASPOZ</name>
<gene>
    <name evidence="1" type="ORF">Aory05_000525700</name>
</gene>
<sequence>MTRTLFGSWNIFTTCIARIAKTCLSNSKTHLQMETAQYPGHTRISIGPRKASVVQDGLAVYKGWFARDPNLSLVEVPSWAS</sequence>
<dbReference type="Proteomes" id="UP001165189">
    <property type="component" value="Unassembled WGS sequence"/>
</dbReference>
<reference evidence="1" key="1">
    <citation type="submission" date="2023-04" db="EMBL/GenBank/DDBJ databases">
        <title>Aspergillus oryzae var. brunneus NBRC 4377.</title>
        <authorList>
            <person name="Ichikawa N."/>
            <person name="Sato H."/>
            <person name="Tonouchi N."/>
        </authorList>
    </citation>
    <scope>NUCLEOTIDE SEQUENCE</scope>
    <source>
        <strain evidence="1">NBRC 4377</strain>
    </source>
</reference>